<feature type="domain" description="WAPL" evidence="4">
    <location>
        <begin position="739"/>
        <end position="1305"/>
    </location>
</feature>
<keyword evidence="6" id="KW-1185">Reference proteome</keyword>
<comment type="caution">
    <text evidence="5">The sequence shown here is derived from an EMBL/GenBank/DDBJ whole genome shotgun (WGS) entry which is preliminary data.</text>
</comment>
<feature type="region of interest" description="Disordered" evidence="3">
    <location>
        <begin position="112"/>
        <end position="167"/>
    </location>
</feature>
<feature type="region of interest" description="Disordered" evidence="3">
    <location>
        <begin position="1"/>
        <end position="33"/>
    </location>
</feature>
<keyword evidence="2" id="KW-0175">Coiled coil</keyword>
<dbReference type="InterPro" id="IPR039874">
    <property type="entry name" value="WAPL"/>
</dbReference>
<evidence type="ECO:0000256" key="3">
    <source>
        <dbReference type="SAM" id="MobiDB-lite"/>
    </source>
</evidence>
<feature type="compositionally biased region" description="Basic and acidic residues" evidence="3">
    <location>
        <begin position="676"/>
        <end position="687"/>
    </location>
</feature>
<dbReference type="PANTHER" id="PTHR22100">
    <property type="entry name" value="WINGS APART-LIKE PROTEIN HOMOLOG"/>
    <property type="match status" value="1"/>
</dbReference>
<feature type="compositionally biased region" description="Polar residues" evidence="3">
    <location>
        <begin position="419"/>
        <end position="429"/>
    </location>
</feature>
<feature type="coiled-coil region" evidence="2">
    <location>
        <begin position="879"/>
        <end position="906"/>
    </location>
</feature>
<feature type="compositionally biased region" description="Basic and acidic residues" evidence="3">
    <location>
        <begin position="371"/>
        <end position="382"/>
    </location>
</feature>
<dbReference type="PROSITE" id="PS51271">
    <property type="entry name" value="WAPL"/>
    <property type="match status" value="1"/>
</dbReference>
<evidence type="ECO:0000259" key="4">
    <source>
        <dbReference type="PROSITE" id="PS51271"/>
    </source>
</evidence>
<dbReference type="Gene3D" id="1.25.10.10">
    <property type="entry name" value="Leucine-rich Repeat Variant"/>
    <property type="match status" value="1"/>
</dbReference>
<dbReference type="PANTHER" id="PTHR22100:SF13">
    <property type="entry name" value="WINGS APART-LIKE PROTEIN HOMOLOG"/>
    <property type="match status" value="1"/>
</dbReference>
<proteinExistence type="inferred from homology"/>
<gene>
    <name evidence="5" type="ORF">V1264_012875</name>
</gene>
<feature type="compositionally biased region" description="Basic residues" evidence="3">
    <location>
        <begin position="282"/>
        <end position="298"/>
    </location>
</feature>
<feature type="compositionally biased region" description="Acidic residues" evidence="3">
    <location>
        <begin position="556"/>
        <end position="571"/>
    </location>
</feature>
<feature type="compositionally biased region" description="Low complexity" evidence="3">
    <location>
        <begin position="153"/>
        <end position="167"/>
    </location>
</feature>
<feature type="compositionally biased region" description="Polar residues" evidence="3">
    <location>
        <begin position="572"/>
        <end position="590"/>
    </location>
</feature>
<dbReference type="InterPro" id="IPR016024">
    <property type="entry name" value="ARM-type_fold"/>
</dbReference>
<dbReference type="Pfam" id="PF07814">
    <property type="entry name" value="WAPL"/>
    <property type="match status" value="1"/>
</dbReference>
<organism evidence="5 6">
    <name type="scientific">Littorina saxatilis</name>
    <dbReference type="NCBI Taxonomy" id="31220"/>
    <lineage>
        <taxon>Eukaryota</taxon>
        <taxon>Metazoa</taxon>
        <taxon>Spiralia</taxon>
        <taxon>Lophotrochozoa</taxon>
        <taxon>Mollusca</taxon>
        <taxon>Gastropoda</taxon>
        <taxon>Caenogastropoda</taxon>
        <taxon>Littorinimorpha</taxon>
        <taxon>Littorinoidea</taxon>
        <taxon>Littorinidae</taxon>
        <taxon>Littorina</taxon>
    </lineage>
</organism>
<feature type="region of interest" description="Disordered" evidence="3">
    <location>
        <begin position="191"/>
        <end position="251"/>
    </location>
</feature>
<feature type="compositionally biased region" description="Low complexity" evidence="3">
    <location>
        <begin position="471"/>
        <end position="485"/>
    </location>
</feature>
<feature type="compositionally biased region" description="Basic and acidic residues" evidence="3">
    <location>
        <begin position="1215"/>
        <end position="1229"/>
    </location>
</feature>
<dbReference type="Proteomes" id="UP001374579">
    <property type="component" value="Unassembled WGS sequence"/>
</dbReference>
<dbReference type="InterPro" id="IPR012502">
    <property type="entry name" value="WAPL_dom"/>
</dbReference>
<reference evidence="5 6" key="1">
    <citation type="submission" date="2024-02" db="EMBL/GenBank/DDBJ databases">
        <title>Chromosome-scale genome assembly of the rough periwinkle Littorina saxatilis.</title>
        <authorList>
            <person name="De Jode A."/>
            <person name="Faria R."/>
            <person name="Formenti G."/>
            <person name="Sims Y."/>
            <person name="Smith T.P."/>
            <person name="Tracey A."/>
            <person name="Wood J.M.D."/>
            <person name="Zagrodzka Z.B."/>
            <person name="Johannesson K."/>
            <person name="Butlin R.K."/>
            <person name="Leder E.H."/>
        </authorList>
    </citation>
    <scope>NUCLEOTIDE SEQUENCE [LARGE SCALE GENOMIC DNA]</scope>
    <source>
        <strain evidence="5">Snail1</strain>
        <tissue evidence="5">Muscle</tissue>
    </source>
</reference>
<protein>
    <recommendedName>
        <fullName evidence="4">WAPL domain-containing protein</fullName>
    </recommendedName>
</protein>
<feature type="region of interest" description="Disordered" evidence="3">
    <location>
        <begin position="61"/>
        <end position="99"/>
    </location>
</feature>
<dbReference type="EMBL" id="JBAMIC010000002">
    <property type="protein sequence ID" value="KAK7113620.1"/>
    <property type="molecule type" value="Genomic_DNA"/>
</dbReference>
<accession>A0AAN9C399</accession>
<feature type="region of interest" description="Disordered" evidence="3">
    <location>
        <begin position="266"/>
        <end position="305"/>
    </location>
</feature>
<feature type="compositionally biased region" description="Basic and acidic residues" evidence="3">
    <location>
        <begin position="18"/>
        <end position="29"/>
    </location>
</feature>
<evidence type="ECO:0000256" key="1">
    <source>
        <dbReference type="ARBA" id="ARBA00006854"/>
    </source>
</evidence>
<feature type="compositionally biased region" description="Low complexity" evidence="3">
    <location>
        <begin position="130"/>
        <end position="141"/>
    </location>
</feature>
<feature type="region of interest" description="Disordered" evidence="3">
    <location>
        <begin position="1198"/>
        <end position="1230"/>
    </location>
</feature>
<feature type="compositionally biased region" description="Low complexity" evidence="3">
    <location>
        <begin position="403"/>
        <end position="418"/>
    </location>
</feature>
<evidence type="ECO:0000313" key="6">
    <source>
        <dbReference type="Proteomes" id="UP001374579"/>
    </source>
</evidence>
<evidence type="ECO:0000256" key="2">
    <source>
        <dbReference type="SAM" id="Coils"/>
    </source>
</evidence>
<dbReference type="SUPFAM" id="SSF48371">
    <property type="entry name" value="ARM repeat"/>
    <property type="match status" value="1"/>
</dbReference>
<feature type="region of interest" description="Disordered" evidence="3">
    <location>
        <begin position="1155"/>
        <end position="1183"/>
    </location>
</feature>
<dbReference type="InterPro" id="IPR022771">
    <property type="entry name" value="WAPL_C"/>
</dbReference>
<name>A0AAN9C399_9CAEN</name>
<feature type="region of interest" description="Disordered" evidence="3">
    <location>
        <begin position="371"/>
        <end position="716"/>
    </location>
</feature>
<sequence>MSSPSTQRRFGTAKTYGRAKENPASRSFDEMLSGKPAPIKSSAAYTKWGKTNFVAIRDEKKSKLAAPQEPEQVVKPATSEDPFSFEFDGEDKRKATPTKRVVVATQEVARTRLPASRLMTKKNAAAAGNSSSQESSESSSQPAIARPGRTYTRSQEGRVSSGSSSQQLIMDQFVEVGKTMKTDSGIEVVYSIEPHAPNKTDQVPGSGRNLPAPTSSQEKSPRKAKPEYSPSSSWEESPKFKSVLDDDEDDIFPVTFRRTPLKTYTGEIITPISDVSDDPPSKRRKKGPSGLPRGRKPSRYTDPSLIEEYRKRYEETHGRREPTAGMFNSTVVSSKELKGSAGTTLVVVCKPKVEVSEKKDDVQTKYFKNVKKELDKSDKNLEAAETEVEEALTISSTDAEPVSSTPTTTSLKKSPASSQESGSSVSTPTRMLRVRFADESSSSPASTSSRSLPSPEKRPTRGALAQRNKPVVSSSVVSVSSSGSSAGAKTQAGVNTRTRAGGKQYRIFKSRGPPQPAPKEVAFADSNSPPMPELTREVPDPANEDDGPGQNPPNIFDEDETEAATAEEDTPVTDSQVSQLSSEDLSNRTQDSVEDLSGSQERPMDSQDTPSPAASDDSQELSQEIPSSAESSQKDESTSAAPRRFFKSKKSSSASSLQRKVFEKSPSKASYNARSWQRDEESGEKEPGGPPPAKQAKKAIPFSDEDEPPVKASKEPKLTRAVHWSRNKDEESYTSVRVQKAHKELYTVVHNVKMAHEVQESGETQDFMDDVEYLLENLKNDKPYSIRALSTVQLAAKCIMPAFRMHLRAHGTVTKIFSLVHDACSDASLALSTASMMFMLSRDRLNMDLDKESLHLMLKLNEVDIPRNNGDDSEQLEEVTEESSELQKCRAKVKELLDKLQKETSAKQIDLDFVSTGNLAMESLLSLTSRRAGEWFKEELRQLGGLDHFVETINRCMSAMKGDLSTNLDAYTPSLKKLDRCLRVLENITFMNSDNQNYLISYNKGLLISASGRMLRQCADCLPTMPLQEVENEEDLKAQAGWIVFDCLLAILRVMLNITHDSELGCTRFGEEESLMETVLQCVVSTQWCVPPDQRFDLLVLSLGLLVNLMEHCPENRRQLVGTKLLAQIKEGTDPTEMTAVQALVQVFLQRETAARQMEEAPETPVKGGESPNKSGEWRESDSGIEWIAKSAEKVKAAEKERKEEAMEAGGSACKEGEKKDGEDGDKSIDGASILEDEETFTKALHKAGKHMENSIVASYVGLLLGCLIQDSKEYVEIVKEHLPDGSFEPMIKVLKKFLGFMSLTTAIGTTDANSLQRVIDTLEAC</sequence>
<comment type="similarity">
    <text evidence="1">Belongs to the WAPL family.</text>
</comment>
<dbReference type="InterPro" id="IPR011989">
    <property type="entry name" value="ARM-like"/>
</dbReference>
<feature type="compositionally biased region" description="Low complexity" evidence="3">
    <location>
        <begin position="440"/>
        <end position="454"/>
    </location>
</feature>
<evidence type="ECO:0000313" key="5">
    <source>
        <dbReference type="EMBL" id="KAK7113620.1"/>
    </source>
</evidence>
<feature type="compositionally biased region" description="Polar residues" evidence="3">
    <location>
        <begin position="620"/>
        <end position="631"/>
    </location>
</feature>